<dbReference type="AlphaFoldDB" id="A0AAX4HLE0"/>
<protein>
    <submittedName>
        <fullName evidence="1">Uncharacterized protein</fullName>
    </submittedName>
</protein>
<dbReference type="Proteomes" id="UP001324634">
    <property type="component" value="Chromosome"/>
</dbReference>
<accession>A0AAX4HLE0</accession>
<gene>
    <name evidence="1" type="ORF">SOO65_15670</name>
</gene>
<dbReference type="RefSeq" id="WP_321392325.1">
    <property type="nucleotide sequence ID" value="NZ_CP139487.1"/>
</dbReference>
<reference evidence="1 2" key="1">
    <citation type="submission" date="2023-11" db="EMBL/GenBank/DDBJ databases">
        <title>Peredibacter starrii A3.12.</title>
        <authorList>
            <person name="Mitchell R.J."/>
        </authorList>
    </citation>
    <scope>NUCLEOTIDE SEQUENCE [LARGE SCALE GENOMIC DNA]</scope>
    <source>
        <strain evidence="1 2">A3.12</strain>
    </source>
</reference>
<name>A0AAX4HLE0_9BACT</name>
<proteinExistence type="predicted"/>
<dbReference type="KEGG" id="psti:SOO65_15670"/>
<sequence length="90" mass="10587">MEHQNDYAGYSFEPEERFEWSMRHRILAIKNSLSTLKEDCWSEAEITETHNMKNLLETSARILEALEQSFEKGFDDDNMGISPKSTEPWD</sequence>
<dbReference type="EMBL" id="CP139487">
    <property type="protein sequence ID" value="WPU64132.1"/>
    <property type="molecule type" value="Genomic_DNA"/>
</dbReference>
<evidence type="ECO:0000313" key="2">
    <source>
        <dbReference type="Proteomes" id="UP001324634"/>
    </source>
</evidence>
<keyword evidence="2" id="KW-1185">Reference proteome</keyword>
<evidence type="ECO:0000313" key="1">
    <source>
        <dbReference type="EMBL" id="WPU64132.1"/>
    </source>
</evidence>
<organism evidence="1 2">
    <name type="scientific">Peredibacter starrii</name>
    <dbReference type="NCBI Taxonomy" id="28202"/>
    <lineage>
        <taxon>Bacteria</taxon>
        <taxon>Pseudomonadati</taxon>
        <taxon>Bdellovibrionota</taxon>
        <taxon>Bacteriovoracia</taxon>
        <taxon>Bacteriovoracales</taxon>
        <taxon>Bacteriovoracaceae</taxon>
        <taxon>Peredibacter</taxon>
    </lineage>
</organism>